<gene>
    <name evidence="1" type="ORF">ADN00_08610</name>
</gene>
<dbReference type="AlphaFoldDB" id="A0A0P6X3U0"/>
<organism evidence="1 2">
    <name type="scientific">Ornatilinea apprima</name>
    <dbReference type="NCBI Taxonomy" id="1134406"/>
    <lineage>
        <taxon>Bacteria</taxon>
        <taxon>Bacillati</taxon>
        <taxon>Chloroflexota</taxon>
        <taxon>Anaerolineae</taxon>
        <taxon>Anaerolineales</taxon>
        <taxon>Anaerolineaceae</taxon>
        <taxon>Ornatilinea</taxon>
    </lineage>
</organism>
<sequence>MLKIFSTSAQGRSPAKIRAILGLIVVIWLAACAPQPLPLEEVLPSATPSPQPTATIVWFPPTDTPTQLPTRAITPTPDRMVALGDMLVQDGFAQQKSWTTLSSADGNIAFGNQELSLAVASPRITLKSLRAGDIYSDFYMELTAQVNLCRGEDAYGVLARAASEYNAYRLWVRCDGQLRLERLRNGEVALLKDWTPSGQVRPGAPVTNRIGILASGDVLRVFVDGVFQFETRDPVWQSGTFGVLARSSGETSVSVSFRDLSVYSLEGAAIPAAALTPTPN</sequence>
<keyword evidence="2" id="KW-1185">Reference proteome</keyword>
<evidence type="ECO:0000313" key="2">
    <source>
        <dbReference type="Proteomes" id="UP000050417"/>
    </source>
</evidence>
<comment type="caution">
    <text evidence="1">The sequence shown here is derived from an EMBL/GenBank/DDBJ whole genome shotgun (WGS) entry which is preliminary data.</text>
</comment>
<evidence type="ECO:0000313" key="1">
    <source>
        <dbReference type="EMBL" id="KPL77649.1"/>
    </source>
</evidence>
<dbReference type="RefSeq" id="WP_075062588.1">
    <property type="nucleotide sequence ID" value="NZ_LGCL01000022.1"/>
</dbReference>
<evidence type="ECO:0008006" key="3">
    <source>
        <dbReference type="Google" id="ProtNLM"/>
    </source>
</evidence>
<reference evidence="1 2" key="1">
    <citation type="submission" date="2015-07" db="EMBL/GenBank/DDBJ databases">
        <title>Genome sequence of Ornatilinea apprima DSM 23815.</title>
        <authorList>
            <person name="Hemp J."/>
            <person name="Ward L.M."/>
            <person name="Pace L.A."/>
            <person name="Fischer W.W."/>
        </authorList>
    </citation>
    <scope>NUCLEOTIDE SEQUENCE [LARGE SCALE GENOMIC DNA]</scope>
    <source>
        <strain evidence="1 2">P3M-1</strain>
    </source>
</reference>
<protein>
    <recommendedName>
        <fullName evidence="3">3-keto-disaccharide hydrolase domain-containing protein</fullName>
    </recommendedName>
</protein>
<dbReference type="Gene3D" id="2.60.120.560">
    <property type="entry name" value="Exo-inulinase, domain 1"/>
    <property type="match status" value="1"/>
</dbReference>
<proteinExistence type="predicted"/>
<dbReference type="EMBL" id="LGCL01000022">
    <property type="protein sequence ID" value="KPL77649.1"/>
    <property type="molecule type" value="Genomic_DNA"/>
</dbReference>
<dbReference type="PROSITE" id="PS51257">
    <property type="entry name" value="PROKAR_LIPOPROTEIN"/>
    <property type="match status" value="1"/>
</dbReference>
<dbReference type="Proteomes" id="UP000050417">
    <property type="component" value="Unassembled WGS sequence"/>
</dbReference>
<dbReference type="OrthoDB" id="164341at2"/>
<name>A0A0P6X3U0_9CHLR</name>
<accession>A0A0P6X3U0</accession>